<accession>J3MKM5</accession>
<dbReference type="HOGENOM" id="CLU_2889424_0_0_1"/>
<name>J3MKM5_ORYBR</name>
<reference evidence="2" key="2">
    <citation type="submission" date="2013-04" db="UniProtKB">
        <authorList>
            <consortium name="EnsemblPlants"/>
        </authorList>
    </citation>
    <scope>IDENTIFICATION</scope>
</reference>
<evidence type="ECO:0000313" key="2">
    <source>
        <dbReference type="EnsemblPlants" id="OB07G19570.1"/>
    </source>
</evidence>
<protein>
    <submittedName>
        <fullName evidence="2">Uncharacterized protein</fullName>
    </submittedName>
</protein>
<evidence type="ECO:0000313" key="3">
    <source>
        <dbReference type="Proteomes" id="UP000006038"/>
    </source>
</evidence>
<dbReference type="EnsemblPlants" id="OB07G19570.1">
    <property type="protein sequence ID" value="OB07G19570.1"/>
    <property type="gene ID" value="OB07G19570"/>
</dbReference>
<dbReference type="Proteomes" id="UP000006038">
    <property type="component" value="Chromosome 7"/>
</dbReference>
<reference evidence="2" key="1">
    <citation type="journal article" date="2013" name="Nat. Commun.">
        <title>Whole-genome sequencing of Oryza brachyantha reveals mechanisms underlying Oryza genome evolution.</title>
        <authorList>
            <person name="Chen J."/>
            <person name="Huang Q."/>
            <person name="Gao D."/>
            <person name="Wang J."/>
            <person name="Lang Y."/>
            <person name="Liu T."/>
            <person name="Li B."/>
            <person name="Bai Z."/>
            <person name="Luis Goicoechea J."/>
            <person name="Liang C."/>
            <person name="Chen C."/>
            <person name="Zhang W."/>
            <person name="Sun S."/>
            <person name="Liao Y."/>
            <person name="Zhang X."/>
            <person name="Yang L."/>
            <person name="Song C."/>
            <person name="Wang M."/>
            <person name="Shi J."/>
            <person name="Liu G."/>
            <person name="Liu J."/>
            <person name="Zhou H."/>
            <person name="Zhou W."/>
            <person name="Yu Q."/>
            <person name="An N."/>
            <person name="Chen Y."/>
            <person name="Cai Q."/>
            <person name="Wang B."/>
            <person name="Liu B."/>
            <person name="Min J."/>
            <person name="Huang Y."/>
            <person name="Wu H."/>
            <person name="Li Z."/>
            <person name="Zhang Y."/>
            <person name="Yin Y."/>
            <person name="Song W."/>
            <person name="Jiang J."/>
            <person name="Jackson S.A."/>
            <person name="Wing R.A."/>
            <person name="Wang J."/>
            <person name="Chen M."/>
        </authorList>
    </citation>
    <scope>NUCLEOTIDE SEQUENCE [LARGE SCALE GENOMIC DNA]</scope>
    <source>
        <strain evidence="2">cv. IRGC 101232</strain>
    </source>
</reference>
<feature type="region of interest" description="Disordered" evidence="1">
    <location>
        <begin position="1"/>
        <end position="23"/>
    </location>
</feature>
<evidence type="ECO:0000256" key="1">
    <source>
        <dbReference type="SAM" id="MobiDB-lite"/>
    </source>
</evidence>
<dbReference type="Gramene" id="OB07G19570.1">
    <property type="protein sequence ID" value="OB07G19570.1"/>
    <property type="gene ID" value="OB07G19570"/>
</dbReference>
<dbReference type="AlphaFoldDB" id="J3MKM5"/>
<sequence>MATTRSGARGAANTPPVDPGDISFPIKSAKAYLRMNQYKQCARRCDEAVERGQGAPGREKAGR</sequence>
<proteinExistence type="predicted"/>
<keyword evidence="3" id="KW-1185">Reference proteome</keyword>
<organism evidence="2">
    <name type="scientific">Oryza brachyantha</name>
    <name type="common">malo sina</name>
    <dbReference type="NCBI Taxonomy" id="4533"/>
    <lineage>
        <taxon>Eukaryota</taxon>
        <taxon>Viridiplantae</taxon>
        <taxon>Streptophyta</taxon>
        <taxon>Embryophyta</taxon>
        <taxon>Tracheophyta</taxon>
        <taxon>Spermatophyta</taxon>
        <taxon>Magnoliopsida</taxon>
        <taxon>Liliopsida</taxon>
        <taxon>Poales</taxon>
        <taxon>Poaceae</taxon>
        <taxon>BOP clade</taxon>
        <taxon>Oryzoideae</taxon>
        <taxon>Oryzeae</taxon>
        <taxon>Oryzinae</taxon>
        <taxon>Oryza</taxon>
    </lineage>
</organism>